<dbReference type="GeneID" id="20086371"/>
<dbReference type="eggNOG" id="KOG3958">
    <property type="taxonomic scope" value="Eukaryota"/>
</dbReference>
<proteinExistence type="predicted"/>
<sequence length="384" mass="41866">MAGRRILEETEVYETPEVEVYPSGGCSHHPYANIDEASSTSDMNEIDRAPLRPADAFHAFLGASVPSNSGELKVVPRGELETPTMRYHRLQQEMSELEADLELLHQLSKESVDPPTYRTMLQGLKTLQANLSQLQIDPSASAQHCAHAAVQAQQHLSTQLWKDIQEFRQQHPATPSSDSTTAGLVYEVYAVHEEDQNASLKLAAVEQRVAQLERLVGPAATSKSGPEDVATLLHNVQELEKRVSLLNPAQLATISSRVATLLNQFTSIAKLQDSNPVVQHAISSAQESTQLDAIYNQLQSVGATAAGIPALVDRITSVKALHDDAATFSDRIAALERHTTQLQAILAADTTLLQSVEANLARNLSVFQSNLEQLDGRLQKLSPP</sequence>
<accession>A0A024TV25</accession>
<dbReference type="EMBL" id="KI913971">
    <property type="protein sequence ID" value="ETV98020.1"/>
    <property type="molecule type" value="Genomic_DNA"/>
</dbReference>
<name>A0A024TV25_9STRA</name>
<gene>
    <name evidence="3" type="ORF">H310_09321</name>
</gene>
<dbReference type="Pfam" id="PF04912">
    <property type="entry name" value="Dynamitin"/>
    <property type="match status" value="1"/>
</dbReference>
<dbReference type="GO" id="GO:0007017">
    <property type="term" value="P:microtubule-based process"/>
    <property type="evidence" value="ECO:0007669"/>
    <property type="project" value="InterPro"/>
</dbReference>
<dbReference type="GO" id="GO:0005737">
    <property type="term" value="C:cytoplasm"/>
    <property type="evidence" value="ECO:0007669"/>
    <property type="project" value="UniProtKB-SubCell"/>
</dbReference>
<dbReference type="GO" id="GO:0005869">
    <property type="term" value="C:dynactin complex"/>
    <property type="evidence" value="ECO:0007669"/>
    <property type="project" value="InterPro"/>
</dbReference>
<reference evidence="3" key="1">
    <citation type="submission" date="2013-12" db="EMBL/GenBank/DDBJ databases">
        <title>The Genome Sequence of Aphanomyces invadans NJM9701.</title>
        <authorList>
            <consortium name="The Broad Institute Genomics Platform"/>
            <person name="Russ C."/>
            <person name="Tyler B."/>
            <person name="van West P."/>
            <person name="Dieguez-Uribeondo J."/>
            <person name="Young S.K."/>
            <person name="Zeng Q."/>
            <person name="Gargeya S."/>
            <person name="Fitzgerald M."/>
            <person name="Abouelleil A."/>
            <person name="Alvarado L."/>
            <person name="Chapman S.B."/>
            <person name="Gainer-Dewar J."/>
            <person name="Goldberg J."/>
            <person name="Griggs A."/>
            <person name="Gujja S."/>
            <person name="Hansen M."/>
            <person name="Howarth C."/>
            <person name="Imamovic A."/>
            <person name="Ireland A."/>
            <person name="Larimer J."/>
            <person name="McCowan C."/>
            <person name="Murphy C."/>
            <person name="Pearson M."/>
            <person name="Poon T.W."/>
            <person name="Priest M."/>
            <person name="Roberts A."/>
            <person name="Saif S."/>
            <person name="Shea T."/>
            <person name="Sykes S."/>
            <person name="Wortman J."/>
            <person name="Nusbaum C."/>
            <person name="Birren B."/>
        </authorList>
    </citation>
    <scope>NUCLEOTIDE SEQUENCE [LARGE SCALE GENOMIC DNA]</scope>
    <source>
        <strain evidence="3">NJM9701</strain>
    </source>
</reference>
<dbReference type="RefSeq" id="XP_008873581.1">
    <property type="nucleotide sequence ID" value="XM_008875359.1"/>
</dbReference>
<dbReference type="STRING" id="157072.A0A024TV25"/>
<dbReference type="OrthoDB" id="4977at2759"/>
<dbReference type="AlphaFoldDB" id="A0A024TV25"/>
<dbReference type="PANTHER" id="PTHR15346">
    <property type="entry name" value="DYNACTIN SUBUNIT"/>
    <property type="match status" value="1"/>
</dbReference>
<evidence type="ECO:0000256" key="1">
    <source>
        <dbReference type="ARBA" id="ARBA00004496"/>
    </source>
</evidence>
<evidence type="ECO:0008006" key="4">
    <source>
        <dbReference type="Google" id="ProtNLM"/>
    </source>
</evidence>
<protein>
    <recommendedName>
        <fullName evidence="4">Dynactin subunit 2</fullName>
    </recommendedName>
</protein>
<keyword evidence="2" id="KW-0963">Cytoplasm</keyword>
<organism evidence="3">
    <name type="scientific">Aphanomyces invadans</name>
    <dbReference type="NCBI Taxonomy" id="157072"/>
    <lineage>
        <taxon>Eukaryota</taxon>
        <taxon>Sar</taxon>
        <taxon>Stramenopiles</taxon>
        <taxon>Oomycota</taxon>
        <taxon>Saprolegniomycetes</taxon>
        <taxon>Saprolegniales</taxon>
        <taxon>Verrucalvaceae</taxon>
        <taxon>Aphanomyces</taxon>
    </lineage>
</organism>
<dbReference type="InterPro" id="IPR028133">
    <property type="entry name" value="Dynamitin"/>
</dbReference>
<evidence type="ECO:0000313" key="3">
    <source>
        <dbReference type="EMBL" id="ETV98020.1"/>
    </source>
</evidence>
<comment type="subcellular location">
    <subcellularLocation>
        <location evidence="1">Cytoplasm</location>
    </subcellularLocation>
</comment>
<evidence type="ECO:0000256" key="2">
    <source>
        <dbReference type="ARBA" id="ARBA00022490"/>
    </source>
</evidence>
<dbReference type="VEuPathDB" id="FungiDB:H310_09321"/>